<keyword evidence="1" id="KW-0479">Metal-binding</keyword>
<feature type="binding site" evidence="1">
    <location>
        <position position="83"/>
    </location>
    <ligand>
        <name>Mg(2+)</name>
        <dbReference type="ChEBI" id="CHEBI:18420"/>
        <label>1</label>
        <note>catalytic</note>
    </ligand>
</feature>
<keyword evidence="3" id="KW-1185">Reference proteome</keyword>
<dbReference type="Proteomes" id="UP000192591">
    <property type="component" value="Unassembled WGS sequence"/>
</dbReference>
<dbReference type="GO" id="GO:0050427">
    <property type="term" value="P:3'-phosphoadenosine 5'-phosphosulfate metabolic process"/>
    <property type="evidence" value="ECO:0007669"/>
    <property type="project" value="TreeGrafter"/>
</dbReference>
<feature type="binding site" evidence="1">
    <location>
        <position position="197"/>
    </location>
    <ligand>
        <name>Mg(2+)</name>
        <dbReference type="ChEBI" id="CHEBI:18420"/>
        <label>1</label>
        <note>catalytic</note>
    </ligand>
</feature>
<feature type="binding site" evidence="1">
    <location>
        <position position="65"/>
    </location>
    <ligand>
        <name>Mg(2+)</name>
        <dbReference type="ChEBI" id="CHEBI:18420"/>
        <label>1</label>
        <note>catalytic</note>
    </ligand>
</feature>
<dbReference type="InterPro" id="IPR000760">
    <property type="entry name" value="Inositol_monophosphatase-like"/>
</dbReference>
<evidence type="ECO:0000313" key="3">
    <source>
        <dbReference type="Proteomes" id="UP000192591"/>
    </source>
</evidence>
<dbReference type="PRINTS" id="PR00377">
    <property type="entry name" value="IMPHPHTASES"/>
</dbReference>
<organism evidence="2 3">
    <name type="scientific">Saccharomonospora piscinae</name>
    <dbReference type="NCBI Taxonomy" id="687388"/>
    <lineage>
        <taxon>Bacteria</taxon>
        <taxon>Bacillati</taxon>
        <taxon>Actinomycetota</taxon>
        <taxon>Actinomycetes</taxon>
        <taxon>Pseudonocardiales</taxon>
        <taxon>Pseudonocardiaceae</taxon>
        <taxon>Saccharomonospora</taxon>
    </lineage>
</organism>
<keyword evidence="1" id="KW-0460">Magnesium</keyword>
<evidence type="ECO:0000256" key="1">
    <source>
        <dbReference type="PIRSR" id="PIRSR600760-2"/>
    </source>
</evidence>
<dbReference type="Gene3D" id="3.30.540.10">
    <property type="entry name" value="Fructose-1,6-Bisphosphatase, subunit A, domain 1"/>
    <property type="match status" value="1"/>
</dbReference>
<dbReference type="PANTHER" id="PTHR43028">
    <property type="entry name" value="3'(2'),5'-BISPHOSPHATE NUCLEOTIDASE 1"/>
    <property type="match status" value="1"/>
</dbReference>
<accession>A0A1V9A695</accession>
<comment type="caution">
    <text evidence="2">The sequence shown here is derived from an EMBL/GenBank/DDBJ whole genome shotgun (WGS) entry which is preliminary data.</text>
</comment>
<dbReference type="CDD" id="cd01638">
    <property type="entry name" value="CysQ"/>
    <property type="match status" value="1"/>
</dbReference>
<proteinExistence type="predicted"/>
<feature type="binding site" evidence="1">
    <location>
        <position position="86"/>
    </location>
    <ligand>
        <name>Mg(2+)</name>
        <dbReference type="ChEBI" id="CHEBI:18420"/>
        <label>1</label>
        <note>catalytic</note>
    </ligand>
</feature>
<dbReference type="SUPFAM" id="SSF56655">
    <property type="entry name" value="Carbohydrate phosphatase"/>
    <property type="match status" value="1"/>
</dbReference>
<sequence>MTDARLAASLAEEAGRALLRPWTEATDPVDRDSARERGRRGDALANEVLLRGIAAQRPGDVVLSEESADDPARLSASRVWIVDPLDGTREYGLGRRDWSVHVALWQAGRGLTDAAVAEPAADRVTATDDVAQTRRGIPGKKTRILVSDTRPPEFAKSVADSVDAELVPMGSAGAKAMAVVRGEADAYLHAGGQYEWDSAAPVAIARMAGLHASRVDGSELAYNRPAPYLPDLLLCRADLAGPLLDAVARATS</sequence>
<evidence type="ECO:0000313" key="2">
    <source>
        <dbReference type="EMBL" id="OQO92649.1"/>
    </source>
</evidence>
<protein>
    <submittedName>
        <fullName evidence="2">3'(2'),5'-bisphosphate nucleotidase CysQ</fullName>
    </submittedName>
</protein>
<dbReference type="Gene3D" id="3.40.190.80">
    <property type="match status" value="1"/>
</dbReference>
<dbReference type="Pfam" id="PF00459">
    <property type="entry name" value="Inositol_P"/>
    <property type="match status" value="1"/>
</dbReference>
<feature type="binding site" evidence="1">
    <location>
        <position position="85"/>
    </location>
    <ligand>
        <name>Mg(2+)</name>
        <dbReference type="ChEBI" id="CHEBI:18420"/>
        <label>1</label>
        <note>catalytic</note>
    </ligand>
</feature>
<comment type="cofactor">
    <cofactor evidence="1">
        <name>Mg(2+)</name>
        <dbReference type="ChEBI" id="CHEBI:18420"/>
    </cofactor>
</comment>
<dbReference type="EMBL" id="MWIH01000005">
    <property type="protein sequence ID" value="OQO92649.1"/>
    <property type="molecule type" value="Genomic_DNA"/>
</dbReference>
<gene>
    <name evidence="2" type="ORF">B1813_10820</name>
</gene>
<name>A0A1V9A695_SACPI</name>
<dbReference type="RefSeq" id="WP_081191684.1">
    <property type="nucleotide sequence ID" value="NZ_MWIH01000005.1"/>
</dbReference>
<dbReference type="GO" id="GO:0046872">
    <property type="term" value="F:metal ion binding"/>
    <property type="evidence" value="ECO:0007669"/>
    <property type="project" value="UniProtKB-KW"/>
</dbReference>
<reference evidence="2 3" key="1">
    <citation type="submission" date="2017-02" db="EMBL/GenBank/DDBJ databases">
        <title>Draft genome of Saccharomonospora sp. 154.</title>
        <authorList>
            <person name="Alonso-Carmona G.S."/>
            <person name="De La Haba R."/>
            <person name="Vera-Gargallo B."/>
            <person name="Sandoval-Trujillo A.H."/>
            <person name="Ramirez-Duran N."/>
            <person name="Ventosa A."/>
        </authorList>
    </citation>
    <scope>NUCLEOTIDE SEQUENCE [LARGE SCALE GENOMIC DNA]</scope>
    <source>
        <strain evidence="2 3">LRS4.154</strain>
    </source>
</reference>
<dbReference type="AlphaFoldDB" id="A0A1V9A695"/>
<dbReference type="STRING" id="1962155.B1813_10820"/>
<dbReference type="GO" id="GO:0008441">
    <property type="term" value="F:3'(2'),5'-bisphosphate nucleotidase activity"/>
    <property type="evidence" value="ECO:0007669"/>
    <property type="project" value="TreeGrafter"/>
</dbReference>
<dbReference type="GO" id="GO:0000103">
    <property type="term" value="P:sulfate assimilation"/>
    <property type="evidence" value="ECO:0007669"/>
    <property type="project" value="TreeGrafter"/>
</dbReference>
<dbReference type="PANTHER" id="PTHR43028:SF5">
    <property type="entry name" value="3'(2'),5'-BISPHOSPHATE NUCLEOTIDASE 1"/>
    <property type="match status" value="1"/>
</dbReference>
<dbReference type="InterPro" id="IPR050725">
    <property type="entry name" value="CysQ/Inositol_MonoPase"/>
</dbReference>